<evidence type="ECO:0000256" key="1">
    <source>
        <dbReference type="SAM" id="MobiDB-lite"/>
    </source>
</evidence>
<sequence>AYTFIHVESEVLGAAVARRSQSCPPKLFKMISSSKQQEQQPQQQKEAGPPEANQGHHSQPPSRLSTEQKLQVHQRGQCRPCSF</sequence>
<organism evidence="2 3">
    <name type="scientific">Polarella glacialis</name>
    <name type="common">Dinoflagellate</name>
    <dbReference type="NCBI Taxonomy" id="89957"/>
    <lineage>
        <taxon>Eukaryota</taxon>
        <taxon>Sar</taxon>
        <taxon>Alveolata</taxon>
        <taxon>Dinophyceae</taxon>
        <taxon>Suessiales</taxon>
        <taxon>Suessiaceae</taxon>
        <taxon>Polarella</taxon>
    </lineage>
</organism>
<gene>
    <name evidence="2" type="ORF">PGLA2088_LOCUS30212</name>
</gene>
<dbReference type="AlphaFoldDB" id="A0A813K504"/>
<dbReference type="EMBL" id="CAJNNW010028692">
    <property type="protein sequence ID" value="CAE8697257.1"/>
    <property type="molecule type" value="Genomic_DNA"/>
</dbReference>
<reference evidence="2" key="1">
    <citation type="submission" date="2021-02" db="EMBL/GenBank/DDBJ databases">
        <authorList>
            <person name="Dougan E. K."/>
            <person name="Rhodes N."/>
            <person name="Thang M."/>
            <person name="Chan C."/>
        </authorList>
    </citation>
    <scope>NUCLEOTIDE SEQUENCE</scope>
</reference>
<feature type="region of interest" description="Disordered" evidence="1">
    <location>
        <begin position="26"/>
        <end position="83"/>
    </location>
</feature>
<evidence type="ECO:0000313" key="3">
    <source>
        <dbReference type="Proteomes" id="UP000626109"/>
    </source>
</evidence>
<feature type="non-terminal residue" evidence="2">
    <location>
        <position position="1"/>
    </location>
</feature>
<feature type="non-terminal residue" evidence="2">
    <location>
        <position position="83"/>
    </location>
</feature>
<feature type="compositionally biased region" description="Low complexity" evidence="1">
    <location>
        <begin position="32"/>
        <end position="52"/>
    </location>
</feature>
<proteinExistence type="predicted"/>
<name>A0A813K504_POLGL</name>
<comment type="caution">
    <text evidence="2">The sequence shown here is derived from an EMBL/GenBank/DDBJ whole genome shotgun (WGS) entry which is preliminary data.</text>
</comment>
<evidence type="ECO:0000313" key="2">
    <source>
        <dbReference type="EMBL" id="CAE8697257.1"/>
    </source>
</evidence>
<dbReference type="Proteomes" id="UP000626109">
    <property type="component" value="Unassembled WGS sequence"/>
</dbReference>
<protein>
    <submittedName>
        <fullName evidence="2">Uncharacterized protein</fullName>
    </submittedName>
</protein>
<accession>A0A813K504</accession>
<feature type="compositionally biased region" description="Polar residues" evidence="1">
    <location>
        <begin position="55"/>
        <end position="71"/>
    </location>
</feature>